<evidence type="ECO:0000313" key="5">
    <source>
        <dbReference type="Proteomes" id="UP000051952"/>
    </source>
</evidence>
<gene>
    <name evidence="4" type="ORF">BSAL_62280</name>
</gene>
<keyword evidence="5" id="KW-1185">Reference proteome</keyword>
<keyword evidence="2" id="KW-0472">Membrane</keyword>
<dbReference type="InterPro" id="IPR002909">
    <property type="entry name" value="IPT_dom"/>
</dbReference>
<name>A0A0S4ITA3_BODSA</name>
<dbReference type="OrthoDB" id="409374at2759"/>
<feature type="transmembrane region" description="Helical" evidence="2">
    <location>
        <begin position="930"/>
        <end position="950"/>
    </location>
</feature>
<evidence type="ECO:0000259" key="3">
    <source>
        <dbReference type="Pfam" id="PF01833"/>
    </source>
</evidence>
<dbReference type="PANTHER" id="PTHR11319">
    <property type="entry name" value="G PROTEIN-COUPLED RECEPTOR-RELATED"/>
    <property type="match status" value="1"/>
</dbReference>
<organism evidence="4 5">
    <name type="scientific">Bodo saltans</name>
    <name type="common">Flagellated protozoan</name>
    <dbReference type="NCBI Taxonomy" id="75058"/>
    <lineage>
        <taxon>Eukaryota</taxon>
        <taxon>Discoba</taxon>
        <taxon>Euglenozoa</taxon>
        <taxon>Kinetoplastea</taxon>
        <taxon>Metakinetoplastina</taxon>
        <taxon>Eubodonida</taxon>
        <taxon>Bodonidae</taxon>
        <taxon>Bodo</taxon>
    </lineage>
</organism>
<feature type="transmembrane region" description="Helical" evidence="2">
    <location>
        <begin position="1287"/>
        <end position="1306"/>
    </location>
</feature>
<evidence type="ECO:0000313" key="4">
    <source>
        <dbReference type="EMBL" id="CUF41122.1"/>
    </source>
</evidence>
<feature type="coiled-coil region" evidence="1">
    <location>
        <begin position="1317"/>
        <end position="1344"/>
    </location>
</feature>
<keyword evidence="2" id="KW-1133">Transmembrane helix</keyword>
<keyword evidence="2 4" id="KW-0812">Transmembrane</keyword>
<feature type="transmembrane region" description="Helical" evidence="2">
    <location>
        <begin position="1154"/>
        <end position="1174"/>
    </location>
</feature>
<accession>A0A0S4ITA3</accession>
<dbReference type="SUPFAM" id="SSF81296">
    <property type="entry name" value="E set domains"/>
    <property type="match status" value="1"/>
</dbReference>
<sequence length="1431" mass="154464">MLLFVMSRANTTNTSASSVLWSSGGTLVLVEFDSSTSAVTRYGGVELPDAFHATDIAISPYTTAAAVGQQRIIVSGYYSSTSSNVTSSNATTWELLETTLDTLRHNLNGTTFQLSSLASQASVCWPDFPSETSSVTYSSSASHACDYCLEASRVQFFDANTLIVAFRTVLENDADTVVMSLWNTTATSGASPNAAFTTACGASSSRVAYPARALAGDSRPTAIAIDYFAGIVYVASEVLNGDPSVLTKYLVATTTSTYTSRALTLNSVFDFASLFKTETVNQAEIIAAMVIAPGSRLLYASSSGIPQVKLASFLLYEIISVEPAIASVYGTVVTLHGRGFKASVNGGTAPTCFFDNATTPATVINATTATCVVANLSVTDASCSGQEVEISLFNANIGVTANLLTIQRAKIPSLTAVTPNRGNYSARALTVTGVDFVESTTALCRFTQVSSTGAAVGYTYATATFVTPSEMQCTQPPLTQLNYTLLDLTLDGQVYSPSISYVVCGPASRIRSSTMDTAVTVVASSSWISFNVAIETVDDTGNALGNLDLLRRSIVAPVSVQDPTDAEIAAYTFPACVTTERALWRSDGDGYPFPPCRDITLSNQSRAATFTTQTPVPRGYSLPNTSYVNALAFNQTSSAGTAYFQLYVYQPRAGAFSIKFIAALTTWSTSVFVVVSAGDPYALLIQNKAQRFGSTDYLTIPAKDTALSEIDIVVIDQFANSVEGDAAANMVVQADVYSYLFNCSYRQPTTQVFYSDCRVFRTTVTASFSRASSYVPFKDNIFLSNAVHGAYYYIMFQANSSGSPLVSVVTPPFQTDVCADNEYKVPNTTTCNPCPSPGGTCDGTEVIQVQVGYWRAPAVATHIYACDKLSTVCAGSNSSTWGSSCGNGASGILCSGCISVVNNDGSITFYGKSQLTDCEICGDQALNDSLFALLIIVAFILVVIWSFCTLRTEQQTDLSVVLRTVVNHMQATGELGQLSTKVGPFLKSVFSVSGGSSTFTIGTIQFFDCFQKQHGFPFQYFFYGIMCLPILAVPVALGVFAIIRTLDLKPLLGVELRKEIDLQEQQLGPSGAFVSLKTRYPFFMVAATTVSVIIFTVYQTLIAQSTGVLLCTNIVIGESFNSSTPAQSKYYLDDDMTIECDSNGNSPLLLAGQLFAIGYGFGIPLTFIFGYRFINGRLGMPALTNAIFLFLSGGYKAQYWFWQALIMIRKLLLVLVRVFIVDEQIQSAAGMWVMSLALALQLWLSPNENQDHNTVEAGSLAVITLTLNLGLIYFWPQLTDAGEVTLNVILITVTFVGFIMLVVYLIPALRDLAKEIYQDLKICVRKSQRNSEKAEEQRKKKKKRERAAYFNRHAANAETADIDLPDLEMSRGTGAVWRIGGTVSNEGGGEYEFEEMDAHAMLSLYDDSPEVDDDEMVEFGENIYAEMDKEY</sequence>
<dbReference type="PANTHER" id="PTHR11319:SF35">
    <property type="entry name" value="OUTER MEMBRANE PROTEIN PMPC-RELATED"/>
    <property type="match status" value="1"/>
</dbReference>
<protein>
    <submittedName>
        <fullName evidence="4">Transmembrane protein, putative</fullName>
    </submittedName>
</protein>
<feature type="transmembrane region" description="Helical" evidence="2">
    <location>
        <begin position="1257"/>
        <end position="1275"/>
    </location>
</feature>
<feature type="transmembrane region" description="Helical" evidence="2">
    <location>
        <begin position="1020"/>
        <end position="1043"/>
    </location>
</feature>
<feature type="transmembrane region" description="Helical" evidence="2">
    <location>
        <begin position="1227"/>
        <end position="1245"/>
    </location>
</feature>
<feature type="domain" description="IPT/TIG" evidence="3">
    <location>
        <begin position="412"/>
        <end position="482"/>
    </location>
</feature>
<dbReference type="EMBL" id="CYKH01000318">
    <property type="protein sequence ID" value="CUF41122.1"/>
    <property type="molecule type" value="Genomic_DNA"/>
</dbReference>
<keyword evidence="1" id="KW-0175">Coiled coil</keyword>
<reference evidence="5" key="1">
    <citation type="submission" date="2015-09" db="EMBL/GenBank/DDBJ databases">
        <authorList>
            <consortium name="Pathogen Informatics"/>
        </authorList>
    </citation>
    <scope>NUCLEOTIDE SEQUENCE [LARGE SCALE GENOMIC DNA]</scope>
    <source>
        <strain evidence="5">Lake Konstanz</strain>
    </source>
</reference>
<feature type="transmembrane region" description="Helical" evidence="2">
    <location>
        <begin position="1080"/>
        <end position="1098"/>
    </location>
</feature>
<dbReference type="Gene3D" id="2.60.40.10">
    <property type="entry name" value="Immunoglobulins"/>
    <property type="match status" value="2"/>
</dbReference>
<dbReference type="Proteomes" id="UP000051952">
    <property type="component" value="Unassembled WGS sequence"/>
</dbReference>
<dbReference type="VEuPathDB" id="TriTrypDB:BSAL_62280"/>
<feature type="domain" description="IPT/TIG" evidence="3">
    <location>
        <begin position="318"/>
        <end position="400"/>
    </location>
</feature>
<dbReference type="InterPro" id="IPR013783">
    <property type="entry name" value="Ig-like_fold"/>
</dbReference>
<proteinExistence type="predicted"/>
<evidence type="ECO:0000256" key="2">
    <source>
        <dbReference type="SAM" id="Phobius"/>
    </source>
</evidence>
<evidence type="ECO:0000256" key="1">
    <source>
        <dbReference type="SAM" id="Coils"/>
    </source>
</evidence>
<dbReference type="InterPro" id="IPR014756">
    <property type="entry name" value="Ig_E-set"/>
</dbReference>
<dbReference type="Pfam" id="PF01833">
    <property type="entry name" value="TIG"/>
    <property type="match status" value="2"/>
</dbReference>
<feature type="transmembrane region" description="Helical" evidence="2">
    <location>
        <begin position="1199"/>
        <end position="1220"/>
    </location>
</feature>